<dbReference type="InterPro" id="IPR003395">
    <property type="entry name" value="RecF/RecN/SMC_N"/>
</dbReference>
<evidence type="ECO:0000259" key="1">
    <source>
        <dbReference type="Pfam" id="PF02463"/>
    </source>
</evidence>
<dbReference type="EMBL" id="WUBS01000004">
    <property type="protein sequence ID" value="NDL62568.1"/>
    <property type="molecule type" value="Genomic_DNA"/>
</dbReference>
<reference evidence="2 3" key="1">
    <citation type="submission" date="2019-12" db="EMBL/GenBank/DDBJ databases">
        <authorList>
            <person name="Lee S.D."/>
        </authorList>
    </citation>
    <scope>NUCLEOTIDE SEQUENCE [LARGE SCALE GENOMIC DNA]</scope>
    <source>
        <strain evidence="2 3">SAP-6</strain>
    </source>
</reference>
<evidence type="ECO:0000313" key="2">
    <source>
        <dbReference type="EMBL" id="NDL62568.1"/>
    </source>
</evidence>
<sequence length="430" mass="49200">MKIKTISLNNFKCFELLELEFNERFNVIIGDNATGKTSILDAISFALGTFFIGVRKVTGDSAIEIRTLRQHEKRKVLTENALHIQLPFKVALCHTLQDKEYRWTRETDKVTGGSTSYKDANAMIKHAERLCKNIYEANDNTTLPLIAYYGTARLFSDTSQRHRLSRATARTEGYAAALDPHVLQERFISWFADYEDSILKFAREKSLYDAFVNTITTLVPNWQKIHYSWTHNTILGYMADGTWTSFDMLSSGYRSIIRLSADIAYRAIKLNPHLRENAVLLTEGVVLIDELDMHLHPSWQRDVVQLLKDAFPRIQFIATTHSPFIIQSMQSHELIKLAECRVESTSDNTNMKGLEDIVADEMDVGDVRRSKRFLAYQRLAERYFSLLNSDTVSEASKTAAKQALDNIETEFMDNPVLAYLLATERKLKGS</sequence>
<reference evidence="2 3" key="2">
    <citation type="submission" date="2020-02" db="EMBL/GenBank/DDBJ databases">
        <title>The new genus of Enterobacteriales.</title>
        <authorList>
            <person name="Kim I.S."/>
        </authorList>
    </citation>
    <scope>NUCLEOTIDE SEQUENCE [LARGE SCALE GENOMIC DNA]</scope>
    <source>
        <strain evidence="2 3">SAP-6</strain>
    </source>
</reference>
<protein>
    <submittedName>
        <fullName evidence="2">AAA family ATPase</fullName>
    </submittedName>
</protein>
<dbReference type="SUPFAM" id="SSF52540">
    <property type="entry name" value="P-loop containing nucleoside triphosphate hydrolases"/>
    <property type="match status" value="1"/>
</dbReference>
<gene>
    <name evidence="2" type="ORF">GRH90_07350</name>
</gene>
<dbReference type="PANTHER" id="PTHR43581:SF2">
    <property type="entry name" value="EXCINUCLEASE ATPASE SUBUNIT"/>
    <property type="match status" value="1"/>
</dbReference>
<keyword evidence="3" id="KW-1185">Reference proteome</keyword>
<proteinExistence type="predicted"/>
<dbReference type="AlphaFoldDB" id="A0A845SIU5"/>
<dbReference type="InterPro" id="IPR027417">
    <property type="entry name" value="P-loop_NTPase"/>
</dbReference>
<comment type="caution">
    <text evidence="2">The sequence shown here is derived from an EMBL/GenBank/DDBJ whole genome shotgun (WGS) entry which is preliminary data.</text>
</comment>
<evidence type="ECO:0000313" key="3">
    <source>
        <dbReference type="Proteomes" id="UP000461443"/>
    </source>
</evidence>
<dbReference type="InterPro" id="IPR051396">
    <property type="entry name" value="Bact_Antivir_Def_Nuclease"/>
</dbReference>
<dbReference type="RefSeq" id="WP_162365290.1">
    <property type="nucleotide sequence ID" value="NZ_WUBS01000004.1"/>
</dbReference>
<organism evidence="2 3">
    <name type="scientific">Acerihabitans arboris</name>
    <dbReference type="NCBI Taxonomy" id="2691583"/>
    <lineage>
        <taxon>Bacteria</taxon>
        <taxon>Pseudomonadati</taxon>
        <taxon>Pseudomonadota</taxon>
        <taxon>Gammaproteobacteria</taxon>
        <taxon>Enterobacterales</taxon>
        <taxon>Pectobacteriaceae</taxon>
        <taxon>Acerihabitans</taxon>
    </lineage>
</organism>
<dbReference type="Pfam" id="PF02463">
    <property type="entry name" value="SMC_N"/>
    <property type="match status" value="1"/>
</dbReference>
<dbReference type="Proteomes" id="UP000461443">
    <property type="component" value="Unassembled WGS sequence"/>
</dbReference>
<name>A0A845SIU5_9GAMM</name>
<dbReference type="PANTHER" id="PTHR43581">
    <property type="entry name" value="ATP/GTP PHOSPHATASE"/>
    <property type="match status" value="1"/>
</dbReference>
<feature type="domain" description="RecF/RecN/SMC N-terminal" evidence="1">
    <location>
        <begin position="3"/>
        <end position="335"/>
    </location>
</feature>
<dbReference type="Gene3D" id="3.40.50.300">
    <property type="entry name" value="P-loop containing nucleotide triphosphate hydrolases"/>
    <property type="match status" value="1"/>
</dbReference>
<accession>A0A845SIU5</accession>